<evidence type="ECO:0000256" key="6">
    <source>
        <dbReference type="ARBA" id="ARBA00023242"/>
    </source>
</evidence>
<dbReference type="PANTHER" id="PTHR31313">
    <property type="entry name" value="TY1 ENHANCER ACTIVATOR"/>
    <property type="match status" value="1"/>
</dbReference>
<keyword evidence="3" id="KW-0805">Transcription regulation</keyword>
<dbReference type="EMBL" id="JAPQKT010000007">
    <property type="protein sequence ID" value="KAJ5224512.1"/>
    <property type="molecule type" value="Genomic_DNA"/>
</dbReference>
<dbReference type="SMART" id="SM00906">
    <property type="entry name" value="Fungal_trans"/>
    <property type="match status" value="1"/>
</dbReference>
<keyword evidence="4" id="KW-0238">DNA-binding</keyword>
<evidence type="ECO:0000256" key="2">
    <source>
        <dbReference type="ARBA" id="ARBA00022833"/>
    </source>
</evidence>
<dbReference type="Pfam" id="PF04082">
    <property type="entry name" value="Fungal_trans"/>
    <property type="match status" value="1"/>
</dbReference>
<dbReference type="GO" id="GO:0003677">
    <property type="term" value="F:DNA binding"/>
    <property type="evidence" value="ECO:0007669"/>
    <property type="project" value="UniProtKB-KW"/>
</dbReference>
<reference evidence="9" key="1">
    <citation type="submission" date="2022-11" db="EMBL/GenBank/DDBJ databases">
        <authorList>
            <person name="Petersen C."/>
        </authorList>
    </citation>
    <scope>NUCLEOTIDE SEQUENCE</scope>
    <source>
        <strain evidence="9">IBT 23319</strain>
    </source>
</reference>
<organism evidence="9 10">
    <name type="scientific">Penicillium citrinum</name>
    <dbReference type="NCBI Taxonomy" id="5077"/>
    <lineage>
        <taxon>Eukaryota</taxon>
        <taxon>Fungi</taxon>
        <taxon>Dikarya</taxon>
        <taxon>Ascomycota</taxon>
        <taxon>Pezizomycotina</taxon>
        <taxon>Eurotiomycetes</taxon>
        <taxon>Eurotiomycetidae</taxon>
        <taxon>Eurotiales</taxon>
        <taxon>Aspergillaceae</taxon>
        <taxon>Penicillium</taxon>
    </lineage>
</organism>
<dbReference type="CDD" id="cd12148">
    <property type="entry name" value="fungal_TF_MHR"/>
    <property type="match status" value="1"/>
</dbReference>
<evidence type="ECO:0000256" key="3">
    <source>
        <dbReference type="ARBA" id="ARBA00023015"/>
    </source>
</evidence>
<dbReference type="InterPro" id="IPR051615">
    <property type="entry name" value="Transcr_Regulatory_Elem"/>
</dbReference>
<dbReference type="PANTHER" id="PTHR31313:SF86">
    <property type="entry name" value="ZN(2)-C6 FUNGAL-TYPE DOMAIN-CONTAINING PROTEIN"/>
    <property type="match status" value="1"/>
</dbReference>
<sequence>MTLPKPRPTKAVINALRSENKRLLSFIQRLESATSPEKLWRALHSGKDRASITLQQGNATSPGYGDAEDIADTREELSDKAGESGLAQSVSQQPIFDTSSYISVDESGDLNSFGPSSAWQTIPSTLSSSQSAATTNAENALVANAALSRQLESRLATLGDLDGVPMDLATHLLELHWNRQHHTFLLTYRPAIIRDLLNGGEFGSKFLLNSIFACASKFSTKPELRETFGNSEEVGFRFFQRCDELIVQENLLLRPSLATIVGLLLLGSTYVARGVTTKGWLLTGYALRMVYDLGLHIDRKTPDDKAIEEEVRKRIFWGAFVCDKLQSLYLGRPFAIKLRDAHVSLEFKDIMEENELWTPYEDSSEHIWKRGRPQYPTYSVSCFQGLCLLSKIMTRIIDEFYVVGATVESAQSSLRSIDDLLQEWEENLPDGLRIDSPSHTSSRVSHAPNVLCLHIIHHALRILLHRPLVADTHLRLASPPETSWKQCSEAAEKITQIVARYRQLYTLRGAPYLVSYGLYVACTIHARNIGVNTNEIMNECRFTLEQSLHWLEELAVPNPAVEKTVLIIKKLMSTRGVTRDLTHENPEIPAEEERQHNEEDRVGDIVSDTLGADAGTGLSMEPYFFDDWNESFSDDLLYGFLEQDSFDDWR</sequence>
<evidence type="ECO:0000256" key="4">
    <source>
        <dbReference type="ARBA" id="ARBA00023125"/>
    </source>
</evidence>
<dbReference type="Proteomes" id="UP001147733">
    <property type="component" value="Unassembled WGS sequence"/>
</dbReference>
<reference evidence="9" key="2">
    <citation type="journal article" date="2023" name="IMA Fungus">
        <title>Comparative genomic study of the Penicillium genus elucidates a diverse pangenome and 15 lateral gene transfer events.</title>
        <authorList>
            <person name="Petersen C."/>
            <person name="Sorensen T."/>
            <person name="Nielsen M.R."/>
            <person name="Sondergaard T.E."/>
            <person name="Sorensen J.L."/>
            <person name="Fitzpatrick D.A."/>
            <person name="Frisvad J.C."/>
            <person name="Nielsen K.L."/>
        </authorList>
    </citation>
    <scope>NUCLEOTIDE SEQUENCE</scope>
    <source>
        <strain evidence="9">IBT 23319</strain>
    </source>
</reference>
<dbReference type="GeneID" id="81386100"/>
<protein>
    <recommendedName>
        <fullName evidence="8">Xylanolytic transcriptional activator regulatory domain-containing protein</fullName>
    </recommendedName>
</protein>
<evidence type="ECO:0000313" key="10">
    <source>
        <dbReference type="Proteomes" id="UP001147733"/>
    </source>
</evidence>
<keyword evidence="2" id="KW-0862">Zinc</keyword>
<dbReference type="InterPro" id="IPR007219">
    <property type="entry name" value="XnlR_reg_dom"/>
</dbReference>
<evidence type="ECO:0000256" key="5">
    <source>
        <dbReference type="ARBA" id="ARBA00023163"/>
    </source>
</evidence>
<evidence type="ECO:0000313" key="9">
    <source>
        <dbReference type="EMBL" id="KAJ5224512.1"/>
    </source>
</evidence>
<proteinExistence type="predicted"/>
<keyword evidence="1" id="KW-0479">Metal-binding</keyword>
<dbReference type="GO" id="GO:0008270">
    <property type="term" value="F:zinc ion binding"/>
    <property type="evidence" value="ECO:0007669"/>
    <property type="project" value="InterPro"/>
</dbReference>
<evidence type="ECO:0000256" key="7">
    <source>
        <dbReference type="SAM" id="MobiDB-lite"/>
    </source>
</evidence>
<evidence type="ECO:0000256" key="1">
    <source>
        <dbReference type="ARBA" id="ARBA00022723"/>
    </source>
</evidence>
<comment type="caution">
    <text evidence="9">The sequence shown here is derived from an EMBL/GenBank/DDBJ whole genome shotgun (WGS) entry which is preliminary data.</text>
</comment>
<gene>
    <name evidence="9" type="ORF">N7469_008015</name>
</gene>
<keyword evidence="6" id="KW-0539">Nucleus</keyword>
<feature type="region of interest" description="Disordered" evidence="7">
    <location>
        <begin position="579"/>
        <end position="604"/>
    </location>
</feature>
<evidence type="ECO:0000259" key="8">
    <source>
        <dbReference type="SMART" id="SM00906"/>
    </source>
</evidence>
<keyword evidence="5" id="KW-0804">Transcription</keyword>
<dbReference type="GO" id="GO:0006351">
    <property type="term" value="P:DNA-templated transcription"/>
    <property type="evidence" value="ECO:0007669"/>
    <property type="project" value="InterPro"/>
</dbReference>
<dbReference type="OrthoDB" id="4161332at2759"/>
<keyword evidence="10" id="KW-1185">Reference proteome</keyword>
<accession>A0A9W9NQX5</accession>
<feature type="domain" description="Xylanolytic transcriptional activator regulatory" evidence="8">
    <location>
        <begin position="279"/>
        <end position="354"/>
    </location>
</feature>
<dbReference type="AlphaFoldDB" id="A0A9W9NQX5"/>
<feature type="compositionally biased region" description="Basic and acidic residues" evidence="7">
    <location>
        <begin position="579"/>
        <end position="603"/>
    </location>
</feature>
<dbReference type="RefSeq" id="XP_056498484.1">
    <property type="nucleotide sequence ID" value="XM_056646933.1"/>
</dbReference>
<name>A0A9W9NQX5_PENCI</name>